<protein>
    <submittedName>
        <fullName evidence="1">Uncharacterized protein</fullName>
    </submittedName>
</protein>
<accession>A0A1L3MU38</accession>
<evidence type="ECO:0000313" key="1">
    <source>
        <dbReference type="EMBL" id="APH05855.1"/>
    </source>
</evidence>
<organism evidence="1 2">
    <name type="scientific">Bacillus weihaiensis</name>
    <dbReference type="NCBI Taxonomy" id="1547283"/>
    <lineage>
        <taxon>Bacteria</taxon>
        <taxon>Bacillati</taxon>
        <taxon>Bacillota</taxon>
        <taxon>Bacilli</taxon>
        <taxon>Bacillales</taxon>
        <taxon>Bacillaceae</taxon>
        <taxon>Bacillus</taxon>
    </lineage>
</organism>
<dbReference type="STRING" id="1547283.A9C19_14545"/>
<dbReference type="EMBL" id="CP016020">
    <property type="protein sequence ID" value="APH05855.1"/>
    <property type="molecule type" value="Genomic_DNA"/>
</dbReference>
<gene>
    <name evidence="1" type="ORF">A9C19_14545</name>
</gene>
<keyword evidence="2" id="KW-1185">Reference proteome</keyword>
<reference evidence="1 2" key="1">
    <citation type="journal article" date="2016" name="Sci. Rep.">
        <title>Complete genome sequence and transcriptomic analysis of a novel marine strain Bacillus weihaiensis reveals the mechanism of brown algae degradation.</title>
        <authorList>
            <person name="Zhu Y."/>
            <person name="Chen P."/>
            <person name="Bao Y."/>
            <person name="Men Y."/>
            <person name="Zeng Y."/>
            <person name="Yang J."/>
            <person name="Sun J."/>
            <person name="Sun Y."/>
        </authorList>
    </citation>
    <scope>NUCLEOTIDE SEQUENCE [LARGE SCALE GENOMIC DNA]</scope>
    <source>
        <strain evidence="1 2">Alg07</strain>
    </source>
</reference>
<dbReference type="KEGG" id="bwh:A9C19_14545"/>
<sequence>MKQVLKEKFQSWTNDINEDYKLILTNDLDSLFTVAVLKHLFGCQVGLFYDFKTLYSTKSERFDKTKLIGADLAIEDKEIKTFCNHVTRMTKGDTVNPMSANLNNFAKGVYGGGSIQSTTYFRKYGGSTALTVLSLYEAFDKLLLPNHKELTDEQKKILVSIDSYFLGAYLHKHYEGYDYFYRWQRVLELEMFQDIFDNSTQKELEHFQKDKKLKGSIFTKGTGLGTGLDLDYLKEHFPMLDFSLEITFVNYFELAKPINTKFYTGMSKHDLNGHVFSLSVINRDKVVYTSYPA</sequence>
<proteinExistence type="predicted"/>
<name>A0A1L3MU38_9BACI</name>
<dbReference type="AlphaFoldDB" id="A0A1L3MU38"/>
<dbReference type="Proteomes" id="UP000181936">
    <property type="component" value="Chromosome"/>
</dbReference>
<evidence type="ECO:0000313" key="2">
    <source>
        <dbReference type="Proteomes" id="UP000181936"/>
    </source>
</evidence>